<dbReference type="Pfam" id="PF00171">
    <property type="entry name" value="Aldedh"/>
    <property type="match status" value="1"/>
</dbReference>
<feature type="active site" evidence="2">
    <location>
        <position position="259"/>
    </location>
</feature>
<dbReference type="Gene3D" id="3.40.605.10">
    <property type="entry name" value="Aldehyde Dehydrogenase, Chain A, domain 1"/>
    <property type="match status" value="1"/>
</dbReference>
<feature type="region of interest" description="Disordered" evidence="4">
    <location>
        <begin position="449"/>
        <end position="473"/>
    </location>
</feature>
<evidence type="ECO:0000313" key="7">
    <source>
        <dbReference type="Proteomes" id="UP000648182"/>
    </source>
</evidence>
<dbReference type="InterPro" id="IPR016163">
    <property type="entry name" value="Ald_DH_C"/>
</dbReference>
<dbReference type="PROSITE" id="PS00687">
    <property type="entry name" value="ALDEHYDE_DEHYDR_GLU"/>
    <property type="match status" value="1"/>
</dbReference>
<dbReference type="PANTHER" id="PTHR11699">
    <property type="entry name" value="ALDEHYDE DEHYDROGENASE-RELATED"/>
    <property type="match status" value="1"/>
</dbReference>
<proteinExistence type="inferred from homology"/>
<reference evidence="6 7" key="1">
    <citation type="submission" date="2020-08" db="EMBL/GenBank/DDBJ databases">
        <title>A Genomic Blueprint of the Chicken Gut Microbiome.</title>
        <authorList>
            <person name="Gilroy R."/>
            <person name="Ravi A."/>
            <person name="Getino M."/>
            <person name="Pursley I."/>
            <person name="Horton D.L."/>
            <person name="Alikhan N.-F."/>
            <person name="Baker D."/>
            <person name="Gharbi K."/>
            <person name="Hall N."/>
            <person name="Watson M."/>
            <person name="Adriaenssens E.M."/>
            <person name="Foster-Nyarko E."/>
            <person name="Jarju S."/>
            <person name="Secka A."/>
            <person name="Antonio M."/>
            <person name="Oren A."/>
            <person name="Chaudhuri R."/>
            <person name="La Ragione R.M."/>
            <person name="Hildebrand F."/>
            <person name="Pallen M.J."/>
        </authorList>
    </citation>
    <scope>NUCLEOTIDE SEQUENCE [LARGE SCALE GENOMIC DNA]</scope>
    <source>
        <strain evidence="6 7">Sa1BUA2</strain>
    </source>
</reference>
<name>A0ABR8VLB7_9BACI</name>
<accession>A0ABR8VLB7</accession>
<feature type="compositionally biased region" description="Polar residues" evidence="4">
    <location>
        <begin position="463"/>
        <end position="473"/>
    </location>
</feature>
<dbReference type="InterPro" id="IPR016162">
    <property type="entry name" value="Ald_DH_N"/>
</dbReference>
<dbReference type="InterPro" id="IPR016161">
    <property type="entry name" value="Ald_DH/histidinol_DH"/>
</dbReference>
<gene>
    <name evidence="6" type="ORF">H9631_10720</name>
</gene>
<dbReference type="SUPFAM" id="SSF53720">
    <property type="entry name" value="ALDH-like"/>
    <property type="match status" value="1"/>
</dbReference>
<feature type="domain" description="Aldehyde dehydrogenase" evidence="5">
    <location>
        <begin position="22"/>
        <end position="485"/>
    </location>
</feature>
<keyword evidence="1 3" id="KW-0560">Oxidoreductase</keyword>
<evidence type="ECO:0000259" key="5">
    <source>
        <dbReference type="Pfam" id="PF00171"/>
    </source>
</evidence>
<dbReference type="InterPro" id="IPR029510">
    <property type="entry name" value="Ald_DH_CS_GLU"/>
</dbReference>
<comment type="similarity">
    <text evidence="3">Belongs to the aldehyde dehydrogenase family.</text>
</comment>
<dbReference type="Proteomes" id="UP000648182">
    <property type="component" value="Unassembled WGS sequence"/>
</dbReference>
<organism evidence="6 7">
    <name type="scientific">Bacillus norwichensis</name>
    <dbReference type="NCBI Taxonomy" id="2762217"/>
    <lineage>
        <taxon>Bacteria</taxon>
        <taxon>Bacillati</taxon>
        <taxon>Bacillota</taxon>
        <taxon>Bacilli</taxon>
        <taxon>Bacillales</taxon>
        <taxon>Bacillaceae</taxon>
        <taxon>Bacillus</taxon>
    </lineage>
</organism>
<dbReference type="InterPro" id="IPR015590">
    <property type="entry name" value="Aldehyde_DH_dom"/>
</dbReference>
<evidence type="ECO:0000256" key="3">
    <source>
        <dbReference type="RuleBase" id="RU003345"/>
    </source>
</evidence>
<evidence type="ECO:0000256" key="4">
    <source>
        <dbReference type="SAM" id="MobiDB-lite"/>
    </source>
</evidence>
<evidence type="ECO:0000256" key="1">
    <source>
        <dbReference type="ARBA" id="ARBA00023002"/>
    </source>
</evidence>
<dbReference type="Gene3D" id="3.40.309.10">
    <property type="entry name" value="Aldehyde Dehydrogenase, Chain A, domain 2"/>
    <property type="match status" value="1"/>
</dbReference>
<evidence type="ECO:0000313" key="6">
    <source>
        <dbReference type="EMBL" id="MBD8005560.1"/>
    </source>
</evidence>
<comment type="caution">
    <text evidence="6">The sequence shown here is derived from an EMBL/GenBank/DDBJ whole genome shotgun (WGS) entry which is preliminary data.</text>
</comment>
<dbReference type="EMBL" id="JACSPV010000015">
    <property type="protein sequence ID" value="MBD8005560.1"/>
    <property type="molecule type" value="Genomic_DNA"/>
</dbReference>
<protein>
    <submittedName>
        <fullName evidence="6">Aldehyde dehydrogenase family protein</fullName>
    </submittedName>
</protein>
<keyword evidence="7" id="KW-1185">Reference proteome</keyword>
<sequence length="492" mass="52378">MNEYLGRVNIVTNYLNFINGEWVSASSGEKHEHFNPANPSESIGFTEVSTVGDVEKAIEAAKAASAGWKAMSSVNRGEILRKAADILEERADDIAKTATQEMGKRFIETKGEALRGASILRYYAQEGMRKKGEVLPSAANGTTLLAVRVPVGVVAAITPWNFPIAIPIWKMAPALVFGNPVVWKPGQETGITATKVAKVFEDAGLPAGVLNLVLGRGSVIGDVLTTHKDVAAVTFTGSNAVGQNIAKLATATGKKFQLELGGKNPAVVLEDANLDLAARLVVDGAMKQTGQRCTATSRAYVEASIYDEFVEKVIEYADKITIGDGLQDGITMGPVASKKQFDTVTGYVQKGKDEGAELLYGGSTLDINGGYYIEPTIFGNATHEMSIVNEEIFGPVVALMKVADYDEALQKANDTIYGLSAAVFTDSLEKAFHFMENSEVGMVQINGETGGAEPQAPFGGIKSSGQGPKEQGQSAVEFFTTNKTVTINPYTK</sequence>
<evidence type="ECO:0000256" key="2">
    <source>
        <dbReference type="PROSITE-ProRule" id="PRU10007"/>
    </source>
</evidence>
<dbReference type="RefSeq" id="WP_191812631.1">
    <property type="nucleotide sequence ID" value="NZ_JACSPV010000015.1"/>
</dbReference>